<keyword evidence="3 7" id="KW-0378">Hydrolase</keyword>
<dbReference type="PROSITE" id="PS51195">
    <property type="entry name" value="Q_MOTIF"/>
    <property type="match status" value="1"/>
</dbReference>
<dbReference type="GO" id="GO:0005829">
    <property type="term" value="C:cytosol"/>
    <property type="evidence" value="ECO:0007669"/>
    <property type="project" value="TreeGrafter"/>
</dbReference>
<dbReference type="GO" id="GO:0010468">
    <property type="term" value="P:regulation of gene expression"/>
    <property type="evidence" value="ECO:0007669"/>
    <property type="project" value="UniProtKB-ARBA"/>
</dbReference>
<organism evidence="12 13">
    <name type="scientific">Papilio xuthus</name>
    <name type="common">Asian swallowtail butterfly</name>
    <dbReference type="NCBI Taxonomy" id="66420"/>
    <lineage>
        <taxon>Eukaryota</taxon>
        <taxon>Metazoa</taxon>
        <taxon>Ecdysozoa</taxon>
        <taxon>Arthropoda</taxon>
        <taxon>Hexapoda</taxon>
        <taxon>Insecta</taxon>
        <taxon>Pterygota</taxon>
        <taxon>Neoptera</taxon>
        <taxon>Endopterygota</taxon>
        <taxon>Lepidoptera</taxon>
        <taxon>Glossata</taxon>
        <taxon>Ditrysia</taxon>
        <taxon>Papilionoidea</taxon>
        <taxon>Papilionidae</taxon>
        <taxon>Papilioninae</taxon>
        <taxon>Papilio</taxon>
    </lineage>
</organism>
<dbReference type="InterPro" id="IPR011545">
    <property type="entry name" value="DEAD/DEAH_box_helicase_dom"/>
</dbReference>
<evidence type="ECO:0000256" key="2">
    <source>
        <dbReference type="ARBA" id="ARBA00022741"/>
    </source>
</evidence>
<dbReference type="Proteomes" id="UP000053268">
    <property type="component" value="Unassembled WGS sequence"/>
</dbReference>
<reference evidence="12 13" key="1">
    <citation type="journal article" date="2015" name="Nat. Commun.">
        <title>Outbred genome sequencing and CRISPR/Cas9 gene editing in butterflies.</title>
        <authorList>
            <person name="Li X."/>
            <person name="Fan D."/>
            <person name="Zhang W."/>
            <person name="Liu G."/>
            <person name="Zhang L."/>
            <person name="Zhao L."/>
            <person name="Fang X."/>
            <person name="Chen L."/>
            <person name="Dong Y."/>
            <person name="Chen Y."/>
            <person name="Ding Y."/>
            <person name="Zhao R."/>
            <person name="Feng M."/>
            <person name="Zhu Y."/>
            <person name="Feng Y."/>
            <person name="Jiang X."/>
            <person name="Zhu D."/>
            <person name="Xiang H."/>
            <person name="Feng X."/>
            <person name="Li S."/>
            <person name="Wang J."/>
            <person name="Zhang G."/>
            <person name="Kronforst M.R."/>
            <person name="Wang W."/>
        </authorList>
    </citation>
    <scope>NUCLEOTIDE SEQUENCE [LARGE SCALE GENOMIC DNA]</scope>
    <source>
        <strain evidence="12">Ya'a_city_454_Px</strain>
        <tissue evidence="12">Whole body</tissue>
    </source>
</reference>
<feature type="domain" description="Helicase C-terminal" evidence="10">
    <location>
        <begin position="296"/>
        <end position="444"/>
    </location>
</feature>
<dbReference type="EC" id="3.6.4.13" evidence="1"/>
<dbReference type="SMART" id="SM00490">
    <property type="entry name" value="HELICc"/>
    <property type="match status" value="1"/>
</dbReference>
<evidence type="ECO:0000256" key="5">
    <source>
        <dbReference type="ARBA" id="ARBA00022840"/>
    </source>
</evidence>
<dbReference type="STRING" id="66420.A0A194PYZ9"/>
<evidence type="ECO:0000256" key="3">
    <source>
        <dbReference type="ARBA" id="ARBA00022801"/>
    </source>
</evidence>
<keyword evidence="4 7" id="KW-0347">Helicase</keyword>
<dbReference type="PANTHER" id="PTHR47959">
    <property type="entry name" value="ATP-DEPENDENT RNA HELICASE RHLE-RELATED"/>
    <property type="match status" value="1"/>
</dbReference>
<evidence type="ECO:0000259" key="9">
    <source>
        <dbReference type="PROSITE" id="PS51192"/>
    </source>
</evidence>
<keyword evidence="2 7" id="KW-0547">Nucleotide-binding</keyword>
<dbReference type="InterPro" id="IPR014014">
    <property type="entry name" value="RNA_helicase_DEAD_Q_motif"/>
</dbReference>
<dbReference type="SMART" id="SM00487">
    <property type="entry name" value="DEXDc"/>
    <property type="match status" value="1"/>
</dbReference>
<feature type="domain" description="Helicase ATP-binding" evidence="9">
    <location>
        <begin position="38"/>
        <end position="209"/>
    </location>
</feature>
<evidence type="ECO:0000256" key="4">
    <source>
        <dbReference type="ARBA" id="ARBA00022806"/>
    </source>
</evidence>
<dbReference type="PANTHER" id="PTHR47959:SF24">
    <property type="entry name" value="ATP-DEPENDENT RNA HELICASE"/>
    <property type="match status" value="1"/>
</dbReference>
<protein>
    <recommendedName>
        <fullName evidence="1">RNA helicase</fullName>
        <ecNumber evidence="1">3.6.4.13</ecNumber>
    </recommendedName>
</protein>
<proteinExistence type="inferred from homology"/>
<dbReference type="PROSITE" id="PS51194">
    <property type="entry name" value="HELICASE_CTER"/>
    <property type="match status" value="1"/>
</dbReference>
<comment type="similarity">
    <text evidence="7">Belongs to the DEAD box helicase family.</text>
</comment>
<feature type="domain" description="DEAD-box RNA helicase Q" evidence="11">
    <location>
        <begin position="7"/>
        <end position="35"/>
    </location>
</feature>
<dbReference type="AlphaFoldDB" id="A0A194PYZ9"/>
<dbReference type="CDD" id="cd18787">
    <property type="entry name" value="SF2_C_DEAD"/>
    <property type="match status" value="1"/>
</dbReference>
<sequence length="599" mass="68412">MNETEIKEFAELGVKTWLIKQLHTLGIKAPTPIQKACIPDILSGNDCIGAAKTGSGKTFAFALPILQNLAEDPYGIYALILTPTHELAYQIADQFSILGKPLNLRVCIVTGGSDQMEESLKLAKKPHIVVAMPGRLADHITGCDTFSLKKIKYLVLDEADRLFSESFKEDLETIFEVLPQNRQNLLFSATITEDVKESKQLPLNKDRLTVWSETDTQLTVNTLDQRYVVCPAYARDVYLVQALRKYRETKPSAHIIVFTDTKKLRLTVWSETDTQLTVNTLDQRYVVCPAYARDVYLVQALRKYRETKPSAHIIVFTDTKKECQVLSMMLNSIGMDNVCLHGFMRQRERAAALAQFRSNLKCTLIATNVAARGLDIPSVHLVVNHKLPLEPKEYIHRVGRTARAGRTGMAISLITPYDILRLGEIEDQIKTKLSEYKIDDDEAVKVFTTVSVARREQEAQLDNEEFEQRRRNYRHKRWIMAGVDPELMEQGLEEMRRKRVKAAKKAKLEKIKQIQAQIKDKKEDDRLQPESENIDASIKNELKKVNKSLMKKDDRFKNVIGKISKIKRKADNMKEKSVEEKEIKKKKNKVLSKKVLSGK</sequence>
<dbReference type="GO" id="GO:0005524">
    <property type="term" value="F:ATP binding"/>
    <property type="evidence" value="ECO:0007669"/>
    <property type="project" value="UniProtKB-KW"/>
</dbReference>
<dbReference type="Pfam" id="PF00271">
    <property type="entry name" value="Helicase_C"/>
    <property type="match status" value="1"/>
</dbReference>
<dbReference type="Gene3D" id="3.40.50.300">
    <property type="entry name" value="P-loop containing nucleotide triphosphate hydrolases"/>
    <property type="match status" value="2"/>
</dbReference>
<evidence type="ECO:0000256" key="8">
    <source>
        <dbReference type="SAM" id="Coils"/>
    </source>
</evidence>
<evidence type="ECO:0000256" key="7">
    <source>
        <dbReference type="RuleBase" id="RU000492"/>
    </source>
</evidence>
<feature type="short sequence motif" description="Q motif" evidence="6">
    <location>
        <begin position="7"/>
        <end position="35"/>
    </location>
</feature>
<name>A0A194PYZ9_PAPXU</name>
<dbReference type="PROSITE" id="PS00039">
    <property type="entry name" value="DEAD_ATP_HELICASE"/>
    <property type="match status" value="1"/>
</dbReference>
<evidence type="ECO:0000256" key="6">
    <source>
        <dbReference type="PROSITE-ProRule" id="PRU00552"/>
    </source>
</evidence>
<dbReference type="PROSITE" id="PS51192">
    <property type="entry name" value="HELICASE_ATP_BIND_1"/>
    <property type="match status" value="1"/>
</dbReference>
<dbReference type="InterPro" id="IPR014001">
    <property type="entry name" value="Helicase_ATP-bd"/>
</dbReference>
<dbReference type="InterPro" id="IPR000629">
    <property type="entry name" value="RNA-helicase_DEAD-box_CS"/>
</dbReference>
<dbReference type="GO" id="GO:0016787">
    <property type="term" value="F:hydrolase activity"/>
    <property type="evidence" value="ECO:0007669"/>
    <property type="project" value="UniProtKB-KW"/>
</dbReference>
<evidence type="ECO:0000256" key="1">
    <source>
        <dbReference type="ARBA" id="ARBA00012552"/>
    </source>
</evidence>
<keyword evidence="8" id="KW-0175">Coiled coil</keyword>
<dbReference type="SUPFAM" id="SSF52540">
    <property type="entry name" value="P-loop containing nucleoside triphosphate hydrolases"/>
    <property type="match status" value="1"/>
</dbReference>
<gene>
    <name evidence="12" type="ORF">RR46_09479</name>
</gene>
<evidence type="ECO:0000259" key="11">
    <source>
        <dbReference type="PROSITE" id="PS51195"/>
    </source>
</evidence>
<dbReference type="GO" id="GO:0003724">
    <property type="term" value="F:RNA helicase activity"/>
    <property type="evidence" value="ECO:0007669"/>
    <property type="project" value="UniProtKB-EC"/>
</dbReference>
<keyword evidence="13" id="KW-1185">Reference proteome</keyword>
<dbReference type="GO" id="GO:0003676">
    <property type="term" value="F:nucleic acid binding"/>
    <property type="evidence" value="ECO:0007669"/>
    <property type="project" value="InterPro"/>
</dbReference>
<keyword evidence="5 7" id="KW-0067">ATP-binding</keyword>
<dbReference type="InterPro" id="IPR001650">
    <property type="entry name" value="Helicase_C-like"/>
</dbReference>
<evidence type="ECO:0000313" key="12">
    <source>
        <dbReference type="EMBL" id="KPI98263.1"/>
    </source>
</evidence>
<evidence type="ECO:0000259" key="10">
    <source>
        <dbReference type="PROSITE" id="PS51194"/>
    </source>
</evidence>
<accession>A0A194PYZ9</accession>
<evidence type="ECO:0000313" key="13">
    <source>
        <dbReference type="Proteomes" id="UP000053268"/>
    </source>
</evidence>
<dbReference type="CDD" id="cd17955">
    <property type="entry name" value="DEADc_DDX49"/>
    <property type="match status" value="1"/>
</dbReference>
<dbReference type="InterPro" id="IPR050079">
    <property type="entry name" value="DEAD_box_RNA_helicase"/>
</dbReference>
<dbReference type="InterPro" id="IPR027417">
    <property type="entry name" value="P-loop_NTPase"/>
</dbReference>
<dbReference type="EMBL" id="KQ459585">
    <property type="protein sequence ID" value="KPI98263.1"/>
    <property type="molecule type" value="Genomic_DNA"/>
</dbReference>
<feature type="coiled-coil region" evidence="8">
    <location>
        <begin position="456"/>
        <end position="524"/>
    </location>
</feature>
<dbReference type="Pfam" id="PF00270">
    <property type="entry name" value="DEAD"/>
    <property type="match status" value="1"/>
</dbReference>